<dbReference type="SUPFAM" id="SSF57667">
    <property type="entry name" value="beta-beta-alpha zinc fingers"/>
    <property type="match status" value="1"/>
</dbReference>
<reference evidence="4 5" key="1">
    <citation type="submission" date="2021-06" db="EMBL/GenBank/DDBJ databases">
        <title>Caerostris extrusa draft genome.</title>
        <authorList>
            <person name="Kono N."/>
            <person name="Arakawa K."/>
        </authorList>
    </citation>
    <scope>NUCLEOTIDE SEQUENCE [LARGE SCALE GENOMIC DNA]</scope>
</reference>
<dbReference type="Proteomes" id="UP001054945">
    <property type="component" value="Unassembled WGS sequence"/>
</dbReference>
<sequence>MCSSELPIEVLPDAHDRKPYVCEECNEEFTAYRCLRGHRLSHFQEKQKLSSSNRLTEDSSSSYSHSNVKQNKMKNFNVKKPLMFDMFDMKPNESDACTENFSKTSESGVYPETSAYISKFGVYPEKFIISLKSLKTPCSNAVGASYVCDMGKTTFPDEDQLKGHSFEEAVEKDYTCDVCRKFSPVHCF</sequence>
<dbReference type="EMBL" id="BPLR01020428">
    <property type="protein sequence ID" value="GIX78575.1"/>
    <property type="molecule type" value="Genomic_DNA"/>
</dbReference>
<accession>A0AAV4N417</accession>
<feature type="domain" description="C2H2-type" evidence="3">
    <location>
        <begin position="20"/>
        <end position="47"/>
    </location>
</feature>
<dbReference type="PROSITE" id="PS50157">
    <property type="entry name" value="ZINC_FINGER_C2H2_2"/>
    <property type="match status" value="1"/>
</dbReference>
<evidence type="ECO:0000313" key="4">
    <source>
        <dbReference type="EMBL" id="GIX78575.1"/>
    </source>
</evidence>
<comment type="caution">
    <text evidence="4">The sequence shown here is derived from an EMBL/GenBank/DDBJ whole genome shotgun (WGS) entry which is preliminary data.</text>
</comment>
<evidence type="ECO:0000256" key="2">
    <source>
        <dbReference type="SAM" id="MobiDB-lite"/>
    </source>
</evidence>
<keyword evidence="1" id="KW-0479">Metal-binding</keyword>
<feature type="compositionally biased region" description="Polar residues" evidence="2">
    <location>
        <begin position="49"/>
        <end position="68"/>
    </location>
</feature>
<dbReference type="GO" id="GO:0008270">
    <property type="term" value="F:zinc ion binding"/>
    <property type="evidence" value="ECO:0007669"/>
    <property type="project" value="UniProtKB-KW"/>
</dbReference>
<dbReference type="PROSITE" id="PS00028">
    <property type="entry name" value="ZINC_FINGER_C2H2_1"/>
    <property type="match status" value="1"/>
</dbReference>
<organism evidence="4 5">
    <name type="scientific">Caerostris extrusa</name>
    <name type="common">Bark spider</name>
    <name type="synonym">Caerostris bankana</name>
    <dbReference type="NCBI Taxonomy" id="172846"/>
    <lineage>
        <taxon>Eukaryota</taxon>
        <taxon>Metazoa</taxon>
        <taxon>Ecdysozoa</taxon>
        <taxon>Arthropoda</taxon>
        <taxon>Chelicerata</taxon>
        <taxon>Arachnida</taxon>
        <taxon>Araneae</taxon>
        <taxon>Araneomorphae</taxon>
        <taxon>Entelegynae</taxon>
        <taxon>Araneoidea</taxon>
        <taxon>Araneidae</taxon>
        <taxon>Caerostris</taxon>
    </lineage>
</organism>
<protein>
    <recommendedName>
        <fullName evidence="3">C2H2-type domain-containing protein</fullName>
    </recommendedName>
</protein>
<evidence type="ECO:0000313" key="5">
    <source>
        <dbReference type="Proteomes" id="UP001054945"/>
    </source>
</evidence>
<keyword evidence="1" id="KW-0863">Zinc-finger</keyword>
<evidence type="ECO:0000259" key="3">
    <source>
        <dbReference type="PROSITE" id="PS50157"/>
    </source>
</evidence>
<dbReference type="InterPro" id="IPR013087">
    <property type="entry name" value="Znf_C2H2_type"/>
</dbReference>
<gene>
    <name evidence="4" type="ORF">CEXT_274741</name>
</gene>
<dbReference type="Gene3D" id="3.30.160.60">
    <property type="entry name" value="Classic Zinc Finger"/>
    <property type="match status" value="1"/>
</dbReference>
<keyword evidence="5" id="KW-1185">Reference proteome</keyword>
<keyword evidence="1" id="KW-0862">Zinc</keyword>
<feature type="region of interest" description="Disordered" evidence="2">
    <location>
        <begin position="46"/>
        <end position="68"/>
    </location>
</feature>
<proteinExistence type="predicted"/>
<evidence type="ECO:0000256" key="1">
    <source>
        <dbReference type="PROSITE-ProRule" id="PRU00042"/>
    </source>
</evidence>
<dbReference type="InterPro" id="IPR036236">
    <property type="entry name" value="Znf_C2H2_sf"/>
</dbReference>
<dbReference type="AlphaFoldDB" id="A0AAV4N417"/>
<name>A0AAV4N417_CAEEX</name>